<proteinExistence type="predicted"/>
<feature type="domain" description="Disease resistance R13L4/SHOC-2-like LRR" evidence="7">
    <location>
        <begin position="483"/>
        <end position="686"/>
    </location>
</feature>
<dbReference type="InterPro" id="IPR041118">
    <property type="entry name" value="Rx_N"/>
</dbReference>
<evidence type="ECO:0008006" key="11">
    <source>
        <dbReference type="Google" id="ProtNLM"/>
    </source>
</evidence>
<dbReference type="AlphaFoldDB" id="A0A978VA83"/>
<accession>A0A978VA83</accession>
<dbReference type="SUPFAM" id="SSF52058">
    <property type="entry name" value="L domain-like"/>
    <property type="match status" value="1"/>
</dbReference>
<keyword evidence="3" id="KW-0547">Nucleotide-binding</keyword>
<evidence type="ECO:0000259" key="7">
    <source>
        <dbReference type="Pfam" id="PF23598"/>
    </source>
</evidence>
<keyword evidence="5" id="KW-0067">ATP-binding</keyword>
<dbReference type="SUPFAM" id="SSF52047">
    <property type="entry name" value="RNI-like"/>
    <property type="match status" value="1"/>
</dbReference>
<dbReference type="InterPro" id="IPR056789">
    <property type="entry name" value="LRR_R13L1-DRL21"/>
</dbReference>
<dbReference type="PANTHER" id="PTHR36766:SF59">
    <property type="entry name" value="DISEASE RESISTANCE PROTEIN RGA2-LIKE"/>
    <property type="match status" value="1"/>
</dbReference>
<dbReference type="Pfam" id="PF23598">
    <property type="entry name" value="LRR_14"/>
    <property type="match status" value="1"/>
</dbReference>
<dbReference type="PANTHER" id="PTHR36766">
    <property type="entry name" value="PLANT BROAD-SPECTRUM MILDEW RESISTANCE PROTEIN RPW8"/>
    <property type="match status" value="1"/>
</dbReference>
<dbReference type="InterPro" id="IPR032675">
    <property type="entry name" value="LRR_dom_sf"/>
</dbReference>
<dbReference type="Proteomes" id="UP000813462">
    <property type="component" value="Unassembled WGS sequence"/>
</dbReference>
<evidence type="ECO:0000256" key="3">
    <source>
        <dbReference type="ARBA" id="ARBA00022741"/>
    </source>
</evidence>
<keyword evidence="1" id="KW-0433">Leucine-rich repeat</keyword>
<name>A0A978VA83_ZIZJJ</name>
<dbReference type="Pfam" id="PF25019">
    <property type="entry name" value="LRR_R13L1-DRL21"/>
    <property type="match status" value="1"/>
</dbReference>
<evidence type="ECO:0000259" key="8">
    <source>
        <dbReference type="Pfam" id="PF25019"/>
    </source>
</evidence>
<dbReference type="InterPro" id="IPR055414">
    <property type="entry name" value="LRR_R13L4/SHOC2-like"/>
</dbReference>
<reference evidence="9" key="1">
    <citation type="journal article" date="2021" name="Front. Plant Sci.">
        <title>Chromosome-Scale Genome Assembly for Chinese Sour Jujube and Insights Into Its Genome Evolution and Domestication Signature.</title>
        <authorList>
            <person name="Shen L.-Y."/>
            <person name="Luo H."/>
            <person name="Wang X.-L."/>
            <person name="Wang X.-M."/>
            <person name="Qiu X.-J."/>
            <person name="Liu H."/>
            <person name="Zhou S.-S."/>
            <person name="Jia K.-H."/>
            <person name="Nie S."/>
            <person name="Bao Y.-T."/>
            <person name="Zhang R.-G."/>
            <person name="Yun Q.-Z."/>
            <person name="Chai Y.-H."/>
            <person name="Lu J.-Y."/>
            <person name="Li Y."/>
            <person name="Zhao S.-W."/>
            <person name="Mao J.-F."/>
            <person name="Jia S.-G."/>
            <person name="Mao Y.-M."/>
        </authorList>
    </citation>
    <scope>NUCLEOTIDE SEQUENCE</scope>
    <source>
        <strain evidence="9">AT0</strain>
        <tissue evidence="9">Leaf</tissue>
    </source>
</reference>
<evidence type="ECO:0000256" key="2">
    <source>
        <dbReference type="ARBA" id="ARBA00022737"/>
    </source>
</evidence>
<sequence length="730" mass="81749">MADVVLSPLLQVVFDRLANPFLEEVANVCGLKKEVKKLRRTLEVVQAVLEDAEEKQFTDKALRLWLEELKEVAFDMDDLLDDLLSNNSANGFAEQVSSFIPSFGKLANYKDLLMNLNQLNQVKQTFELLVEERSNFNPKERDGNRGNEFLMLEESNMTKDFSCIRHSSVVCNFNLYTIPEALYEAKKLRTLILLLPKGNLGEIPSGVFSSFRLTKMPHGMGKMIYLRTLSLFIVGTETGTSLNQLGNLNLGGELSISQLENVMDEEEAKSADLIGKRNLQSLDLSWGNHSKGSYRDSNNNDVTPEKVLESLQPQAYLRRLSIKGYGGIRFPDWLGDLKVPNLIEIVLMNCRSCKNLPTLGKLPFLKVLYLQGMDAVKTIGSEFYGEGITTPFSSLRELSLIDFPNLEYWWSVNGREQFPSLVKLTVNKCLRLKNMPSFPLLKDLVLRSCSDALLRSTTSVTSLTSLIIEEFPEQLIFLECLLQNNSLLVSLKISSCPKLQSISPYLGKLINLRTLTVRWCGELLSLPEGLRNLTLLDSLEITECHSLTSLPECIQGLSSLRSLSIENCNNITSLLPGLKFLSALEHLTIMFCPVLSSLPDDLQHLSTLKSLCIMNCPQLGSLPDGLQYTTTLQNMEIRSCPGLQALPEWVGHLTSLRSLTLSDCHNLASLPGSFQCLSSIQHLSIRECPNLEERCKKDVGEDWPKLKHIAHVYIGPLHFGTYESGGSSSR</sequence>
<evidence type="ECO:0000256" key="4">
    <source>
        <dbReference type="ARBA" id="ARBA00022821"/>
    </source>
</evidence>
<evidence type="ECO:0000259" key="6">
    <source>
        <dbReference type="Pfam" id="PF18052"/>
    </source>
</evidence>
<keyword evidence="4" id="KW-0611">Plant defense</keyword>
<feature type="domain" description="R13L1/DRL21-like LRR repeat region" evidence="8">
    <location>
        <begin position="242"/>
        <end position="373"/>
    </location>
</feature>
<gene>
    <name evidence="9" type="ORF">FEM48_Zijuj06G0159400</name>
</gene>
<evidence type="ECO:0000256" key="5">
    <source>
        <dbReference type="ARBA" id="ARBA00022840"/>
    </source>
</evidence>
<evidence type="ECO:0000313" key="9">
    <source>
        <dbReference type="EMBL" id="KAH7524818.1"/>
    </source>
</evidence>
<evidence type="ECO:0000256" key="1">
    <source>
        <dbReference type="ARBA" id="ARBA00022614"/>
    </source>
</evidence>
<dbReference type="EMBL" id="JAEACU010000006">
    <property type="protein sequence ID" value="KAH7524818.1"/>
    <property type="molecule type" value="Genomic_DNA"/>
</dbReference>
<dbReference type="GO" id="GO:0005524">
    <property type="term" value="F:ATP binding"/>
    <property type="evidence" value="ECO:0007669"/>
    <property type="project" value="UniProtKB-KW"/>
</dbReference>
<comment type="caution">
    <text evidence="9">The sequence shown here is derived from an EMBL/GenBank/DDBJ whole genome shotgun (WGS) entry which is preliminary data.</text>
</comment>
<protein>
    <recommendedName>
        <fullName evidence="11">Rx N-terminal domain-containing protein</fullName>
    </recommendedName>
</protein>
<dbReference type="Pfam" id="PF18052">
    <property type="entry name" value="Rx_N"/>
    <property type="match status" value="1"/>
</dbReference>
<evidence type="ECO:0000313" key="10">
    <source>
        <dbReference type="Proteomes" id="UP000813462"/>
    </source>
</evidence>
<dbReference type="Gene3D" id="3.80.10.10">
    <property type="entry name" value="Ribonuclease Inhibitor"/>
    <property type="match status" value="3"/>
</dbReference>
<keyword evidence="2" id="KW-0677">Repeat</keyword>
<organism evidence="9 10">
    <name type="scientific">Ziziphus jujuba var. spinosa</name>
    <dbReference type="NCBI Taxonomy" id="714518"/>
    <lineage>
        <taxon>Eukaryota</taxon>
        <taxon>Viridiplantae</taxon>
        <taxon>Streptophyta</taxon>
        <taxon>Embryophyta</taxon>
        <taxon>Tracheophyta</taxon>
        <taxon>Spermatophyta</taxon>
        <taxon>Magnoliopsida</taxon>
        <taxon>eudicotyledons</taxon>
        <taxon>Gunneridae</taxon>
        <taxon>Pentapetalae</taxon>
        <taxon>rosids</taxon>
        <taxon>fabids</taxon>
        <taxon>Rosales</taxon>
        <taxon>Rhamnaceae</taxon>
        <taxon>Paliureae</taxon>
        <taxon>Ziziphus</taxon>
    </lineage>
</organism>
<dbReference type="Gene3D" id="1.20.5.4130">
    <property type="match status" value="1"/>
</dbReference>
<feature type="domain" description="Disease resistance N-terminal" evidence="6">
    <location>
        <begin position="7"/>
        <end position="84"/>
    </location>
</feature>
<dbReference type="GO" id="GO:0006952">
    <property type="term" value="P:defense response"/>
    <property type="evidence" value="ECO:0007669"/>
    <property type="project" value="UniProtKB-KW"/>
</dbReference>